<accession>A0A3N6N0M0</accession>
<proteinExistence type="predicted"/>
<evidence type="ECO:0008006" key="3">
    <source>
        <dbReference type="Google" id="ProtNLM"/>
    </source>
</evidence>
<dbReference type="EMBL" id="RQIS01000001">
    <property type="protein sequence ID" value="RQH09609.1"/>
    <property type="molecule type" value="Genomic_DNA"/>
</dbReference>
<dbReference type="Proteomes" id="UP000272778">
    <property type="component" value="Unassembled WGS sequence"/>
</dbReference>
<gene>
    <name evidence="1" type="ORF">D1Y85_00110</name>
</gene>
<dbReference type="SUPFAM" id="SSF53474">
    <property type="entry name" value="alpha/beta-Hydrolases"/>
    <property type="match status" value="1"/>
</dbReference>
<comment type="caution">
    <text evidence="1">The sequence shown here is derived from an EMBL/GenBank/DDBJ whole genome shotgun (WGS) entry which is preliminary data.</text>
</comment>
<evidence type="ECO:0000313" key="1">
    <source>
        <dbReference type="EMBL" id="RQH09609.1"/>
    </source>
</evidence>
<dbReference type="AlphaFoldDB" id="A0A3N6N0M0"/>
<dbReference type="InterPro" id="IPR029058">
    <property type="entry name" value="AB_hydrolase_fold"/>
</dbReference>
<protein>
    <recommendedName>
        <fullName evidence="3">Alpha/beta hydrolase</fullName>
    </recommendedName>
</protein>
<evidence type="ECO:0000313" key="2">
    <source>
        <dbReference type="Proteomes" id="UP000272778"/>
    </source>
</evidence>
<keyword evidence="2" id="KW-1185">Reference proteome</keyword>
<name>A0A3N6N0M0_9BURK</name>
<dbReference type="OrthoDB" id="9146575at2"/>
<dbReference type="Gene3D" id="3.40.50.1820">
    <property type="entry name" value="alpha/beta hydrolase"/>
    <property type="match status" value="1"/>
</dbReference>
<reference evidence="1 2" key="1">
    <citation type="submission" date="2018-11" db="EMBL/GenBank/DDBJ databases">
        <title>Paraburkholderia sp. DHOA04, isolated from soil.</title>
        <authorList>
            <person name="Gao Z.-H."/>
            <person name="Qiu L.-H."/>
            <person name="Fu J.-C."/>
        </authorList>
    </citation>
    <scope>NUCLEOTIDE SEQUENCE [LARGE SCALE GENOMIC DNA]</scope>
    <source>
        <strain evidence="1 2">DHOA04</strain>
    </source>
</reference>
<organism evidence="1 2">
    <name type="scientific">Paraburkholderia dinghuensis</name>
    <dbReference type="NCBI Taxonomy" id="2305225"/>
    <lineage>
        <taxon>Bacteria</taxon>
        <taxon>Pseudomonadati</taxon>
        <taxon>Pseudomonadota</taxon>
        <taxon>Betaproteobacteria</taxon>
        <taxon>Burkholderiales</taxon>
        <taxon>Burkholderiaceae</taxon>
        <taxon>Paraburkholderia</taxon>
    </lineage>
</organism>
<dbReference type="RefSeq" id="WP_124149015.1">
    <property type="nucleotide sequence ID" value="NZ_RQIS01000001.1"/>
</dbReference>
<sequence>MAAMFIAAHAYAAPLDHGDLVTLSTRSGVTQGIFIESPIENPPFAVALYSGSSGAIKLDSTGATAYQGNFLIRTAHYWIDKGYAVALVDMPSDHADGGDDQYRLSGDSLADQRAVVAELRKRFPRALVVLTGTSRGTVTVGSVLANDAGLADLYVLTSPVTIASRSQPGISVLSFGNADPKKVLVVSNRNDRCPVALFSGGEQLARRYGMTFVAEDSSDGTDNCGGRSPHGFFGIEKRVLDDIDGWMTAQRPAAAQQ</sequence>